<name>A0ABU9HW94_9FLAO</name>
<sequence length="150" mass="16572">MQTLKQKILAYYKQQVDDRIDAFRDMIAALTEDASNDAKGSAGDKHETALSMMHLEQEKLNHKMKEFLEQKAILDKINPETAHSKIALGSLVKANNLYLFVSAALPKISIEGISIIALSPQSPLGMKMLGMGKGDSFEVGTTKYCIEEVQ</sequence>
<protein>
    <recommendedName>
        <fullName evidence="3">Transcription elongation factor, GreA/GreB, C-term</fullName>
    </recommendedName>
</protein>
<accession>A0ABU9HW94</accession>
<dbReference type="RefSeq" id="WP_341696476.1">
    <property type="nucleotide sequence ID" value="NZ_JBBYHR010000003.1"/>
</dbReference>
<dbReference type="EMBL" id="JBBYHR010000003">
    <property type="protein sequence ID" value="MEL1244165.1"/>
    <property type="molecule type" value="Genomic_DNA"/>
</dbReference>
<evidence type="ECO:0008006" key="3">
    <source>
        <dbReference type="Google" id="ProtNLM"/>
    </source>
</evidence>
<proteinExistence type="predicted"/>
<keyword evidence="2" id="KW-1185">Reference proteome</keyword>
<reference evidence="1 2" key="1">
    <citation type="submission" date="2024-04" db="EMBL/GenBank/DDBJ databases">
        <title>Flavobacterium sp. DGU11 16S ribosomal RNA gene Genome sequencing and assembly.</title>
        <authorList>
            <person name="Park S."/>
        </authorList>
    </citation>
    <scope>NUCLEOTIDE SEQUENCE [LARGE SCALE GENOMIC DNA]</scope>
    <source>
        <strain evidence="1 2">DGU11</strain>
    </source>
</reference>
<evidence type="ECO:0000313" key="2">
    <source>
        <dbReference type="Proteomes" id="UP001464555"/>
    </source>
</evidence>
<dbReference type="Proteomes" id="UP001464555">
    <property type="component" value="Unassembled WGS sequence"/>
</dbReference>
<gene>
    <name evidence="1" type="ORF">AAEO56_07840</name>
</gene>
<organism evidence="1 2">
    <name type="scientific">Flavobacterium arundinis</name>
    <dbReference type="NCBI Taxonomy" id="3139143"/>
    <lineage>
        <taxon>Bacteria</taxon>
        <taxon>Pseudomonadati</taxon>
        <taxon>Bacteroidota</taxon>
        <taxon>Flavobacteriia</taxon>
        <taxon>Flavobacteriales</taxon>
        <taxon>Flavobacteriaceae</taxon>
        <taxon>Flavobacterium</taxon>
    </lineage>
</organism>
<comment type="caution">
    <text evidence="1">The sequence shown here is derived from an EMBL/GenBank/DDBJ whole genome shotgun (WGS) entry which is preliminary data.</text>
</comment>
<evidence type="ECO:0000313" key="1">
    <source>
        <dbReference type="EMBL" id="MEL1244165.1"/>
    </source>
</evidence>